<sequence length="159" mass="18053">MTKCCRYLYGPETVLRRICEVGKLNSMMQHVHWASWQIAGALDELMAVCKTYKLDKPTFRSNVLSARIALAGIIVTGSGGWLNSIRKNVYIYHLTDTVGKWIDEKYLANFSILNSVRQDLGLEMASKFADLCCITASIAIRKIRLHLADIESEKKNQWP</sequence>
<accession>A0A0V1A8S7</accession>
<gene>
    <name evidence="1" type="ORF">T12_6715</name>
</gene>
<protein>
    <submittedName>
        <fullName evidence="1">Uncharacterized protein</fullName>
    </submittedName>
</protein>
<dbReference type="Proteomes" id="UP000054783">
    <property type="component" value="Unassembled WGS sequence"/>
</dbReference>
<reference evidence="1 2" key="1">
    <citation type="submission" date="2015-01" db="EMBL/GenBank/DDBJ databases">
        <title>Evolution of Trichinella species and genotypes.</title>
        <authorList>
            <person name="Korhonen P.K."/>
            <person name="Edoardo P."/>
            <person name="Giuseppe L.R."/>
            <person name="Gasser R.B."/>
        </authorList>
    </citation>
    <scope>NUCLEOTIDE SEQUENCE [LARGE SCALE GENOMIC DNA]</scope>
    <source>
        <strain evidence="1">ISS2496</strain>
    </source>
</reference>
<proteinExistence type="predicted"/>
<name>A0A0V1A8S7_9BILA</name>
<dbReference type="AlphaFoldDB" id="A0A0V1A8S7"/>
<keyword evidence="2" id="KW-1185">Reference proteome</keyword>
<organism evidence="1 2">
    <name type="scientific">Trichinella patagoniensis</name>
    <dbReference type="NCBI Taxonomy" id="990121"/>
    <lineage>
        <taxon>Eukaryota</taxon>
        <taxon>Metazoa</taxon>
        <taxon>Ecdysozoa</taxon>
        <taxon>Nematoda</taxon>
        <taxon>Enoplea</taxon>
        <taxon>Dorylaimia</taxon>
        <taxon>Trichinellida</taxon>
        <taxon>Trichinellidae</taxon>
        <taxon>Trichinella</taxon>
    </lineage>
</organism>
<dbReference type="EMBL" id="JYDQ01000021">
    <property type="protein sequence ID" value="KRY20844.1"/>
    <property type="molecule type" value="Genomic_DNA"/>
</dbReference>
<comment type="caution">
    <text evidence="1">The sequence shown here is derived from an EMBL/GenBank/DDBJ whole genome shotgun (WGS) entry which is preliminary data.</text>
</comment>
<evidence type="ECO:0000313" key="1">
    <source>
        <dbReference type="EMBL" id="KRY20844.1"/>
    </source>
</evidence>
<evidence type="ECO:0000313" key="2">
    <source>
        <dbReference type="Proteomes" id="UP000054783"/>
    </source>
</evidence>